<evidence type="ECO:0000256" key="2">
    <source>
        <dbReference type="ARBA" id="ARBA00005947"/>
    </source>
</evidence>
<comment type="subunit">
    <text evidence="12">Interacts with HDAC6.</text>
</comment>
<comment type="catalytic activity">
    <reaction evidence="10">
        <text>N(6)-acetyl-L-lysyl-[histone] + H2O = L-lysyl-[histone] + acetate</text>
        <dbReference type="Rhea" id="RHEA:58196"/>
        <dbReference type="Rhea" id="RHEA-COMP:9845"/>
        <dbReference type="Rhea" id="RHEA-COMP:11338"/>
        <dbReference type="ChEBI" id="CHEBI:15377"/>
        <dbReference type="ChEBI" id="CHEBI:29969"/>
        <dbReference type="ChEBI" id="CHEBI:30089"/>
        <dbReference type="ChEBI" id="CHEBI:61930"/>
        <dbReference type="EC" id="3.5.1.98"/>
    </reaction>
</comment>
<evidence type="ECO:0000256" key="4">
    <source>
        <dbReference type="ARBA" id="ARBA00022491"/>
    </source>
</evidence>
<evidence type="ECO:0000256" key="8">
    <source>
        <dbReference type="ARBA" id="ARBA00023163"/>
    </source>
</evidence>
<evidence type="ECO:0000256" key="1">
    <source>
        <dbReference type="ARBA" id="ARBA00004123"/>
    </source>
</evidence>
<keyword evidence="9" id="KW-0539">Nucleus</keyword>
<sequence>MDFTNNELEYRPIASTSSESKTRFSHLYSVQLKQSQCPVVYTNEYNISFFGIERLHPFDSKKWGRVFQFLVESGQLKQEAIIKPEEIKKKDLLFVHSPTYLCSLNSTIRLAFILEVCLVIPFPSCLVNRLVLRPLRFQTGGSILAAKLALQYGWAINIGGGFHHACSNTGGGFCVYADITLAIKILFEDGLIKKAMIIDLDAHQGNGHENDFINDNRVYIMDFYNEQIYPKDGPAKKSISRAIPLRIGTSDDYYLSRLERELNEAFSEFTPHLVVYVAGTDSLSGDPLGLLRISSEGIIRRDELVFKATKQQMCITFIINADNDLILGRFKLILLNNRDEEFSRPTSALAWCDGILAGRDERERERGTWLGLDRNGRIGNLLSITEPKNVFKSFAPSRGKLVTNFLNVQTSAEKFLFQLGGENYKDFNGFQFVILEKIEDCYELYSFTNRFDNSEPVHWPKGLHVFSNSPRITPFKKAIYGEKLLQSLIDQFSTKIDFTEEDLINELFKIGSNTEINFPDEQIRLQTGSTDSEYKLLCSIFVNGHLQGRNYGTKSTSIILVDKKDNVSFYERRVLDIAKPMDDPSKFEYSVERFLLEKY</sequence>
<dbReference type="CDD" id="cd09993">
    <property type="entry name" value="HDAC_classIV"/>
    <property type="match status" value="1"/>
</dbReference>
<dbReference type="InterPro" id="IPR023696">
    <property type="entry name" value="Ureohydrolase_dom_sf"/>
</dbReference>
<comment type="subcellular location">
    <subcellularLocation>
        <location evidence="1">Nucleus</location>
    </subcellularLocation>
</comment>
<dbReference type="PANTHER" id="PTHR17985:SF8">
    <property type="entry name" value="TRANSPORT AND GOLGI ORGANIZATION PROTEIN 2 HOMOLOG"/>
    <property type="match status" value="1"/>
</dbReference>
<dbReference type="WBParaSite" id="scf7180000423940.g11886">
    <property type="protein sequence ID" value="scf7180000423940.g11886"/>
    <property type="gene ID" value="scf7180000423940.g11886"/>
</dbReference>
<reference evidence="16" key="1">
    <citation type="submission" date="2022-11" db="UniProtKB">
        <authorList>
            <consortium name="WormBaseParasite"/>
        </authorList>
    </citation>
    <scope>IDENTIFICATION</scope>
</reference>
<dbReference type="AlphaFoldDB" id="A0A915P8A2"/>
<evidence type="ECO:0000313" key="15">
    <source>
        <dbReference type="Proteomes" id="UP000887560"/>
    </source>
</evidence>
<dbReference type="GO" id="GO:0141221">
    <property type="term" value="F:histone deacetylase activity, hydrolytic mechanism"/>
    <property type="evidence" value="ECO:0007669"/>
    <property type="project" value="UniProtKB-EC"/>
</dbReference>
<dbReference type="GO" id="GO:0000118">
    <property type="term" value="C:histone deacetylase complex"/>
    <property type="evidence" value="ECO:0007669"/>
    <property type="project" value="UniProtKB-ARBA"/>
</dbReference>
<dbReference type="FunFam" id="3.40.800.20:FF:000009">
    <property type="entry name" value="Histone deacetylase 11"/>
    <property type="match status" value="1"/>
</dbReference>
<evidence type="ECO:0000256" key="9">
    <source>
        <dbReference type="ARBA" id="ARBA00023242"/>
    </source>
</evidence>
<dbReference type="PANTHER" id="PTHR17985">
    <property type="entry name" value="SER/THR-RICH PROTEIN T10 IN DGCR REGION"/>
    <property type="match status" value="1"/>
</dbReference>
<dbReference type="Gene3D" id="3.40.800.20">
    <property type="entry name" value="Histone deacetylase domain"/>
    <property type="match status" value="1"/>
</dbReference>
<accession>A0A915P8A2</accession>
<evidence type="ECO:0000256" key="3">
    <source>
        <dbReference type="ARBA" id="ARBA00012111"/>
    </source>
</evidence>
<dbReference type="Proteomes" id="UP000887560">
    <property type="component" value="Unplaced"/>
</dbReference>
<dbReference type="PRINTS" id="PR01270">
    <property type="entry name" value="HDASUPER"/>
</dbReference>
<feature type="domain" description="Histone deacetylase" evidence="14">
    <location>
        <begin position="56"/>
        <end position="312"/>
    </location>
</feature>
<evidence type="ECO:0000259" key="14">
    <source>
        <dbReference type="Pfam" id="PF00850"/>
    </source>
</evidence>
<protein>
    <recommendedName>
        <fullName evidence="13">Histone deacetylase 11</fullName>
        <ecNumber evidence="3">3.5.1.98</ecNumber>
    </recommendedName>
</protein>
<evidence type="ECO:0000256" key="13">
    <source>
        <dbReference type="ARBA" id="ARBA00072450"/>
    </source>
</evidence>
<evidence type="ECO:0000256" key="6">
    <source>
        <dbReference type="ARBA" id="ARBA00022853"/>
    </source>
</evidence>
<keyword evidence="4" id="KW-0678">Repressor</keyword>
<keyword evidence="5" id="KW-0378">Hydrolase</keyword>
<evidence type="ECO:0000313" key="16">
    <source>
        <dbReference type="WBParaSite" id="scf7180000423940.g11886"/>
    </source>
</evidence>
<dbReference type="InterPro" id="IPR037138">
    <property type="entry name" value="His_deacetylse_dom_sf"/>
</dbReference>
<keyword evidence="15" id="KW-1185">Reference proteome</keyword>
<keyword evidence="7" id="KW-0805">Transcription regulation</keyword>
<comment type="function">
    <text evidence="11">Responsible for the deacetylation of lysine residues on the N-terminal part of the core histones (H2A, H2B, H3 and H4). Histone deacetylation gives a tag for epigenetic repression and plays an important role in transcriptional regulation, cell cycle progression and developmental events. Histone deacetylases act via the formation of large multiprotein complexes.</text>
</comment>
<dbReference type="Pfam" id="PF00850">
    <property type="entry name" value="Hist_deacetyl"/>
    <property type="match status" value="1"/>
</dbReference>
<evidence type="ECO:0000256" key="11">
    <source>
        <dbReference type="ARBA" id="ARBA00059784"/>
    </source>
</evidence>
<name>A0A915P8A2_9BILA</name>
<evidence type="ECO:0000256" key="7">
    <source>
        <dbReference type="ARBA" id="ARBA00023015"/>
    </source>
</evidence>
<evidence type="ECO:0000256" key="10">
    <source>
        <dbReference type="ARBA" id="ARBA00048287"/>
    </source>
</evidence>
<evidence type="ECO:0000256" key="5">
    <source>
        <dbReference type="ARBA" id="ARBA00022801"/>
    </source>
</evidence>
<dbReference type="EC" id="3.5.1.98" evidence="3"/>
<dbReference type="GO" id="GO:0009306">
    <property type="term" value="P:protein secretion"/>
    <property type="evidence" value="ECO:0007669"/>
    <property type="project" value="TreeGrafter"/>
</dbReference>
<dbReference type="InterPro" id="IPR008551">
    <property type="entry name" value="TANGO2"/>
</dbReference>
<evidence type="ECO:0000256" key="12">
    <source>
        <dbReference type="ARBA" id="ARBA00065154"/>
    </source>
</evidence>
<organism evidence="15 16">
    <name type="scientific">Meloidogyne floridensis</name>
    <dbReference type="NCBI Taxonomy" id="298350"/>
    <lineage>
        <taxon>Eukaryota</taxon>
        <taxon>Metazoa</taxon>
        <taxon>Ecdysozoa</taxon>
        <taxon>Nematoda</taxon>
        <taxon>Chromadorea</taxon>
        <taxon>Rhabditida</taxon>
        <taxon>Tylenchina</taxon>
        <taxon>Tylenchomorpha</taxon>
        <taxon>Tylenchoidea</taxon>
        <taxon>Meloidogynidae</taxon>
        <taxon>Meloidogyninae</taxon>
        <taxon>Meloidogyne</taxon>
    </lineage>
</organism>
<dbReference type="InterPro" id="IPR023801">
    <property type="entry name" value="His_deacetylse_dom"/>
</dbReference>
<proteinExistence type="inferred from homology"/>
<dbReference type="SUPFAM" id="SSF52768">
    <property type="entry name" value="Arginase/deacetylase"/>
    <property type="match status" value="1"/>
</dbReference>
<keyword evidence="6" id="KW-0156">Chromatin regulator</keyword>
<keyword evidence="8" id="KW-0804">Transcription</keyword>
<dbReference type="GO" id="GO:0007030">
    <property type="term" value="P:Golgi organization"/>
    <property type="evidence" value="ECO:0007669"/>
    <property type="project" value="TreeGrafter"/>
</dbReference>
<dbReference type="InterPro" id="IPR000286">
    <property type="entry name" value="HDACs"/>
</dbReference>
<dbReference type="InterPro" id="IPR044150">
    <property type="entry name" value="HDAC_classIV"/>
</dbReference>
<comment type="similarity">
    <text evidence="2">Belongs to the histone deacetylase family.</text>
</comment>
<dbReference type="GO" id="GO:0005794">
    <property type="term" value="C:Golgi apparatus"/>
    <property type="evidence" value="ECO:0007669"/>
    <property type="project" value="TreeGrafter"/>
</dbReference>
<dbReference type="Pfam" id="PF05742">
    <property type="entry name" value="TANGO2"/>
    <property type="match status" value="1"/>
</dbReference>